<evidence type="ECO:0008006" key="2">
    <source>
        <dbReference type="Google" id="ProtNLM"/>
    </source>
</evidence>
<dbReference type="EMBL" id="LAZR01012356">
    <property type="protein sequence ID" value="KKM27260.1"/>
    <property type="molecule type" value="Genomic_DNA"/>
</dbReference>
<gene>
    <name evidence="1" type="ORF">LCGC14_1576560</name>
</gene>
<comment type="caution">
    <text evidence="1">The sequence shown here is derived from an EMBL/GenBank/DDBJ whole genome shotgun (WGS) entry which is preliminary data.</text>
</comment>
<reference evidence="1" key="1">
    <citation type="journal article" date="2015" name="Nature">
        <title>Complex archaea that bridge the gap between prokaryotes and eukaryotes.</title>
        <authorList>
            <person name="Spang A."/>
            <person name="Saw J.H."/>
            <person name="Jorgensen S.L."/>
            <person name="Zaremba-Niedzwiedzka K."/>
            <person name="Martijn J."/>
            <person name="Lind A.E."/>
            <person name="van Eijk R."/>
            <person name="Schleper C."/>
            <person name="Guy L."/>
            <person name="Ettema T.J."/>
        </authorList>
    </citation>
    <scope>NUCLEOTIDE SEQUENCE</scope>
</reference>
<dbReference type="Pfam" id="PF05037">
    <property type="entry name" value="DUF669"/>
    <property type="match status" value="1"/>
</dbReference>
<name>A0A0F9LID0_9ZZZZ</name>
<protein>
    <recommendedName>
        <fullName evidence="2">DUF669 domain-containing protein</fullName>
    </recommendedName>
</protein>
<evidence type="ECO:0000313" key="1">
    <source>
        <dbReference type="EMBL" id="KKM27260.1"/>
    </source>
</evidence>
<proteinExistence type="predicted"/>
<dbReference type="InterPro" id="IPR007731">
    <property type="entry name" value="DUF669"/>
</dbReference>
<dbReference type="AlphaFoldDB" id="A0A0F9LID0"/>
<organism evidence="1">
    <name type="scientific">marine sediment metagenome</name>
    <dbReference type="NCBI Taxonomy" id="412755"/>
    <lineage>
        <taxon>unclassified sequences</taxon>
        <taxon>metagenomes</taxon>
        <taxon>ecological metagenomes</taxon>
    </lineage>
</organism>
<accession>A0A0F9LID0</accession>
<sequence>MAKKAAEPAVDFSEGDSLMVDLNDVEDVTFEALPRAIYPCVIAECEFNYSQASSNPMWTLVLEVSDGEYTGRKLYSHLVFAGKGLPITKRQLARIAPELFEGPFDPEDENVIASMLGKNIRAKVTQRKYEGEWTNNVRDLFPAGEEAGFGV</sequence>